<gene>
    <name evidence="2" type="ORF">SAY86_022951</name>
</gene>
<reference evidence="2 3" key="1">
    <citation type="journal article" date="2023" name="Hortic Res">
        <title>Pangenome of water caltrop reveals structural variations and asymmetric subgenome divergence after allopolyploidization.</title>
        <authorList>
            <person name="Zhang X."/>
            <person name="Chen Y."/>
            <person name="Wang L."/>
            <person name="Yuan Y."/>
            <person name="Fang M."/>
            <person name="Shi L."/>
            <person name="Lu R."/>
            <person name="Comes H.P."/>
            <person name="Ma Y."/>
            <person name="Chen Y."/>
            <person name="Huang G."/>
            <person name="Zhou Y."/>
            <person name="Zheng Z."/>
            <person name="Qiu Y."/>
        </authorList>
    </citation>
    <scope>NUCLEOTIDE SEQUENCE [LARGE SCALE GENOMIC DNA]</scope>
    <source>
        <strain evidence="2">F231</strain>
    </source>
</reference>
<keyword evidence="3" id="KW-1185">Reference proteome</keyword>
<protein>
    <submittedName>
        <fullName evidence="2">Uncharacterized protein</fullName>
    </submittedName>
</protein>
<proteinExistence type="predicted"/>
<feature type="transmembrane region" description="Helical" evidence="1">
    <location>
        <begin position="29"/>
        <end position="48"/>
    </location>
</feature>
<comment type="caution">
    <text evidence="2">The sequence shown here is derived from an EMBL/GenBank/DDBJ whole genome shotgun (WGS) entry which is preliminary data.</text>
</comment>
<keyword evidence="1" id="KW-0472">Membrane</keyword>
<sequence>MKDICFYCCCLLIFFQIHTNSNYLFLGSCGFNFSVLLMASLLCLTSHGRRFLLRKLKKKCISNRTLSAGIEQLSSKPDVPFCSTLVSKITHPKFISLLLQRTHDI</sequence>
<dbReference type="Proteomes" id="UP001346149">
    <property type="component" value="Unassembled WGS sequence"/>
</dbReference>
<accession>A0AAN7M9L5</accession>
<dbReference type="EMBL" id="JAXQNO010000008">
    <property type="protein sequence ID" value="KAK4792516.1"/>
    <property type="molecule type" value="Genomic_DNA"/>
</dbReference>
<keyword evidence="1" id="KW-1133">Transmembrane helix</keyword>
<dbReference type="AlphaFoldDB" id="A0AAN7M9L5"/>
<evidence type="ECO:0000256" key="1">
    <source>
        <dbReference type="SAM" id="Phobius"/>
    </source>
</evidence>
<evidence type="ECO:0000313" key="3">
    <source>
        <dbReference type="Proteomes" id="UP001346149"/>
    </source>
</evidence>
<dbReference type="PROSITE" id="PS51257">
    <property type="entry name" value="PROKAR_LIPOPROTEIN"/>
    <property type="match status" value="1"/>
</dbReference>
<evidence type="ECO:0000313" key="2">
    <source>
        <dbReference type="EMBL" id="KAK4792516.1"/>
    </source>
</evidence>
<organism evidence="2 3">
    <name type="scientific">Trapa natans</name>
    <name type="common">Water chestnut</name>
    <dbReference type="NCBI Taxonomy" id="22666"/>
    <lineage>
        <taxon>Eukaryota</taxon>
        <taxon>Viridiplantae</taxon>
        <taxon>Streptophyta</taxon>
        <taxon>Embryophyta</taxon>
        <taxon>Tracheophyta</taxon>
        <taxon>Spermatophyta</taxon>
        <taxon>Magnoliopsida</taxon>
        <taxon>eudicotyledons</taxon>
        <taxon>Gunneridae</taxon>
        <taxon>Pentapetalae</taxon>
        <taxon>rosids</taxon>
        <taxon>malvids</taxon>
        <taxon>Myrtales</taxon>
        <taxon>Lythraceae</taxon>
        <taxon>Trapa</taxon>
    </lineage>
</organism>
<keyword evidence="1" id="KW-0812">Transmembrane</keyword>
<name>A0AAN7M9L5_TRANT</name>